<organism evidence="1 2">
    <name type="scientific">Methylobacterium pseudosasicola</name>
    <dbReference type="NCBI Taxonomy" id="582667"/>
    <lineage>
        <taxon>Bacteria</taxon>
        <taxon>Pseudomonadati</taxon>
        <taxon>Pseudomonadota</taxon>
        <taxon>Alphaproteobacteria</taxon>
        <taxon>Hyphomicrobiales</taxon>
        <taxon>Methylobacteriaceae</taxon>
        <taxon>Methylobacterium</taxon>
    </lineage>
</organism>
<dbReference type="AlphaFoldDB" id="A0A1I4U074"/>
<dbReference type="Proteomes" id="UP000199048">
    <property type="component" value="Unassembled WGS sequence"/>
</dbReference>
<evidence type="ECO:0000313" key="2">
    <source>
        <dbReference type="Proteomes" id="UP000199048"/>
    </source>
</evidence>
<name>A0A1I4U074_9HYPH</name>
<accession>A0A1I4U074</accession>
<protein>
    <submittedName>
        <fullName evidence="1">Uncharacterized protein</fullName>
    </submittedName>
</protein>
<reference evidence="2" key="1">
    <citation type="submission" date="2016-10" db="EMBL/GenBank/DDBJ databases">
        <authorList>
            <person name="Varghese N."/>
            <person name="Submissions S."/>
        </authorList>
    </citation>
    <scope>NUCLEOTIDE SEQUENCE [LARGE SCALE GENOMIC DNA]</scope>
    <source>
        <strain evidence="2">BL36</strain>
    </source>
</reference>
<evidence type="ECO:0000313" key="1">
    <source>
        <dbReference type="EMBL" id="SFM82251.1"/>
    </source>
</evidence>
<keyword evidence="2" id="KW-1185">Reference proteome</keyword>
<sequence length="85" mass="9016">MKLPKVTLEEEIEILCDTIDSNAPQAMRVAARDRLVEIREQQATAGSPLVKPDREAVKEAALKLRAQAKAAGLFDGSGNKSGGAA</sequence>
<dbReference type="STRING" id="582667.SAMN05192568_10617"/>
<gene>
    <name evidence="1" type="ORF">SAMN05192568_10617</name>
</gene>
<dbReference type="RefSeq" id="WP_092046507.1">
    <property type="nucleotide sequence ID" value="NZ_FOTK01000061.1"/>
</dbReference>
<proteinExistence type="predicted"/>
<dbReference type="EMBL" id="FOTK01000061">
    <property type="protein sequence ID" value="SFM82251.1"/>
    <property type="molecule type" value="Genomic_DNA"/>
</dbReference>